<organism evidence="1 2">
    <name type="scientific">Mycena metata</name>
    <dbReference type="NCBI Taxonomy" id="1033252"/>
    <lineage>
        <taxon>Eukaryota</taxon>
        <taxon>Fungi</taxon>
        <taxon>Dikarya</taxon>
        <taxon>Basidiomycota</taxon>
        <taxon>Agaricomycotina</taxon>
        <taxon>Agaricomycetes</taxon>
        <taxon>Agaricomycetidae</taxon>
        <taxon>Agaricales</taxon>
        <taxon>Marasmiineae</taxon>
        <taxon>Mycenaceae</taxon>
        <taxon>Mycena</taxon>
    </lineage>
</organism>
<protein>
    <submittedName>
        <fullName evidence="1">Uncharacterized protein</fullName>
    </submittedName>
</protein>
<evidence type="ECO:0000313" key="2">
    <source>
        <dbReference type="Proteomes" id="UP001215598"/>
    </source>
</evidence>
<sequence>MYVVDLLPPLSFSVSRSPFVDIFMPKNQGNRHGVSNQGLRPHAYGLGYTPDRARCRLWQLPRFARIVLLFHPPPPREAQVQATSKSIPPYSSHSPSFPTQLFAPNASERHNYRRIPFAFRAWSGMCIVVNMLRTSYAPSLQERRAIRCITTVKARTICARSIASRSTCGLLTRSIHVRKADKEIGTASATSVSILTRTVPDTQFARTASFLTAPKWLDLLTRSRH</sequence>
<dbReference type="EMBL" id="JARKIB010000055">
    <property type="protein sequence ID" value="KAJ7753515.1"/>
    <property type="molecule type" value="Genomic_DNA"/>
</dbReference>
<keyword evidence="2" id="KW-1185">Reference proteome</keyword>
<proteinExistence type="predicted"/>
<name>A0AAD7IZD4_9AGAR</name>
<comment type="caution">
    <text evidence="1">The sequence shown here is derived from an EMBL/GenBank/DDBJ whole genome shotgun (WGS) entry which is preliminary data.</text>
</comment>
<dbReference type="Proteomes" id="UP001215598">
    <property type="component" value="Unassembled WGS sequence"/>
</dbReference>
<gene>
    <name evidence="1" type="ORF">B0H16DRAFT_1723133</name>
</gene>
<reference evidence="1" key="1">
    <citation type="submission" date="2023-03" db="EMBL/GenBank/DDBJ databases">
        <title>Massive genome expansion in bonnet fungi (Mycena s.s.) driven by repeated elements and novel gene families across ecological guilds.</title>
        <authorList>
            <consortium name="Lawrence Berkeley National Laboratory"/>
            <person name="Harder C.B."/>
            <person name="Miyauchi S."/>
            <person name="Viragh M."/>
            <person name="Kuo A."/>
            <person name="Thoen E."/>
            <person name="Andreopoulos B."/>
            <person name="Lu D."/>
            <person name="Skrede I."/>
            <person name="Drula E."/>
            <person name="Henrissat B."/>
            <person name="Morin E."/>
            <person name="Kohler A."/>
            <person name="Barry K."/>
            <person name="LaButti K."/>
            <person name="Morin E."/>
            <person name="Salamov A."/>
            <person name="Lipzen A."/>
            <person name="Mereny Z."/>
            <person name="Hegedus B."/>
            <person name="Baldrian P."/>
            <person name="Stursova M."/>
            <person name="Weitz H."/>
            <person name="Taylor A."/>
            <person name="Grigoriev I.V."/>
            <person name="Nagy L.G."/>
            <person name="Martin F."/>
            <person name="Kauserud H."/>
        </authorList>
    </citation>
    <scope>NUCLEOTIDE SEQUENCE</scope>
    <source>
        <strain evidence="1">CBHHK182m</strain>
    </source>
</reference>
<accession>A0AAD7IZD4</accession>
<dbReference type="AlphaFoldDB" id="A0AAD7IZD4"/>
<evidence type="ECO:0000313" key="1">
    <source>
        <dbReference type="EMBL" id="KAJ7753515.1"/>
    </source>
</evidence>